<evidence type="ECO:0000256" key="2">
    <source>
        <dbReference type="ARBA" id="ARBA00022679"/>
    </source>
</evidence>
<dbReference type="GO" id="GO:0005886">
    <property type="term" value="C:plasma membrane"/>
    <property type="evidence" value="ECO:0007669"/>
    <property type="project" value="TreeGrafter"/>
</dbReference>
<keyword evidence="4" id="KW-1185">Reference proteome</keyword>
<proteinExistence type="predicted"/>
<gene>
    <name evidence="3" type="ORF">SAMN05216233_11279</name>
</gene>
<dbReference type="PANTHER" id="PTHR40048">
    <property type="entry name" value="RHAMNOSYL O-METHYLTRANSFERASE"/>
    <property type="match status" value="1"/>
</dbReference>
<dbReference type="Pfam" id="PF13578">
    <property type="entry name" value="Methyltransf_24"/>
    <property type="match status" value="1"/>
</dbReference>
<protein>
    <submittedName>
        <fullName evidence="3">Methyltransferase domain-containing protein</fullName>
    </submittedName>
</protein>
<dbReference type="GO" id="GO:0071770">
    <property type="term" value="P:DIM/DIP cell wall layer assembly"/>
    <property type="evidence" value="ECO:0007669"/>
    <property type="project" value="TreeGrafter"/>
</dbReference>
<dbReference type="InterPro" id="IPR029063">
    <property type="entry name" value="SAM-dependent_MTases_sf"/>
</dbReference>
<dbReference type="STRING" id="419481.SAMN05216233_11279"/>
<dbReference type="SUPFAM" id="SSF53335">
    <property type="entry name" value="S-adenosyl-L-methionine-dependent methyltransferases"/>
    <property type="match status" value="1"/>
</dbReference>
<evidence type="ECO:0000313" key="4">
    <source>
        <dbReference type="Proteomes" id="UP000198870"/>
    </source>
</evidence>
<reference evidence="3 4" key="1">
    <citation type="submission" date="2016-10" db="EMBL/GenBank/DDBJ databases">
        <authorList>
            <person name="de Groot N.N."/>
        </authorList>
    </citation>
    <scope>NUCLEOTIDE SEQUENCE [LARGE SCALE GENOMIC DNA]</scope>
    <source>
        <strain evidence="3 4">AA1</strain>
    </source>
</reference>
<dbReference type="OrthoDB" id="5458825at2"/>
<dbReference type="RefSeq" id="WP_092211958.1">
    <property type="nucleotide sequence ID" value="NZ_FMUX01000012.1"/>
</dbReference>
<dbReference type="Proteomes" id="UP000198870">
    <property type="component" value="Unassembled WGS sequence"/>
</dbReference>
<keyword evidence="1 3" id="KW-0489">Methyltransferase</keyword>
<dbReference type="Gene3D" id="3.40.50.150">
    <property type="entry name" value="Vaccinia Virus protein VP39"/>
    <property type="match status" value="1"/>
</dbReference>
<organism evidence="3 4">
    <name type="scientific">Desulfoluna spongiiphila</name>
    <dbReference type="NCBI Taxonomy" id="419481"/>
    <lineage>
        <taxon>Bacteria</taxon>
        <taxon>Pseudomonadati</taxon>
        <taxon>Thermodesulfobacteriota</taxon>
        <taxon>Desulfobacteria</taxon>
        <taxon>Desulfobacterales</taxon>
        <taxon>Desulfolunaceae</taxon>
        <taxon>Desulfoluna</taxon>
    </lineage>
</organism>
<dbReference type="GO" id="GO:0008168">
    <property type="term" value="F:methyltransferase activity"/>
    <property type="evidence" value="ECO:0007669"/>
    <property type="project" value="UniProtKB-KW"/>
</dbReference>
<sequence length="218" mass="24126">MALNRSLIDSVKGFLSLEEGTRLYTIAAEAAKMGPCLEIGSYCGKSTLWIGEACREAGSVLFAVDHHRGSEEQQKGEMFFDADLWDPAEEKVDTFSVFRNVLDRAELNDTVVPLVSKSTVAGRFWATPLSLVFIDGGHTYEAAYNDYACWARHVVPGGYLLIHDIYDSIEEGGQAPHHIYKMAVASGQFEVLERTGSLGVLRRYPCGVLPLDLPEKDY</sequence>
<dbReference type="AlphaFoldDB" id="A0A1G5H4S3"/>
<evidence type="ECO:0000256" key="1">
    <source>
        <dbReference type="ARBA" id="ARBA00022603"/>
    </source>
</evidence>
<name>A0A1G5H4S3_9BACT</name>
<dbReference type="GO" id="GO:0032259">
    <property type="term" value="P:methylation"/>
    <property type="evidence" value="ECO:0007669"/>
    <property type="project" value="UniProtKB-KW"/>
</dbReference>
<accession>A0A1G5H4S3</accession>
<keyword evidence="2 3" id="KW-0808">Transferase</keyword>
<dbReference type="PANTHER" id="PTHR40048:SF1">
    <property type="entry name" value="RHAMNOSYL O-METHYLTRANSFERASE"/>
    <property type="match status" value="1"/>
</dbReference>
<dbReference type="EMBL" id="FMUX01000012">
    <property type="protein sequence ID" value="SCY57938.1"/>
    <property type="molecule type" value="Genomic_DNA"/>
</dbReference>
<evidence type="ECO:0000313" key="3">
    <source>
        <dbReference type="EMBL" id="SCY57938.1"/>
    </source>
</evidence>